<organism evidence="1">
    <name type="scientific">bioreactor metagenome</name>
    <dbReference type="NCBI Taxonomy" id="1076179"/>
    <lineage>
        <taxon>unclassified sequences</taxon>
        <taxon>metagenomes</taxon>
        <taxon>ecological metagenomes</taxon>
    </lineage>
</organism>
<evidence type="ECO:0000313" key="1">
    <source>
        <dbReference type="EMBL" id="MPN47460.1"/>
    </source>
</evidence>
<dbReference type="EMBL" id="VSSQ01108967">
    <property type="protein sequence ID" value="MPN47460.1"/>
    <property type="molecule type" value="Genomic_DNA"/>
</dbReference>
<comment type="caution">
    <text evidence="1">The sequence shown here is derived from an EMBL/GenBank/DDBJ whole genome shotgun (WGS) entry which is preliminary data.</text>
</comment>
<reference evidence="1" key="1">
    <citation type="submission" date="2019-08" db="EMBL/GenBank/DDBJ databases">
        <authorList>
            <person name="Kucharzyk K."/>
            <person name="Murdoch R.W."/>
            <person name="Higgins S."/>
            <person name="Loffler F."/>
        </authorList>
    </citation>
    <scope>NUCLEOTIDE SEQUENCE</scope>
</reference>
<name>A0A645I8K9_9ZZZZ</name>
<accession>A0A645I8K9</accession>
<proteinExistence type="predicted"/>
<dbReference type="AlphaFoldDB" id="A0A645I8K9"/>
<sequence length="71" mass="7741">MESAVCSSATSVLIKIRIRHLALFIMKVILLHAASTIAGCDGQREGGIGNIAWGHTVHRRDYIVLLDGDRL</sequence>
<protein>
    <submittedName>
        <fullName evidence="1">Uncharacterized protein</fullName>
    </submittedName>
</protein>
<gene>
    <name evidence="1" type="ORF">SDC9_195062</name>
</gene>